<evidence type="ECO:0000256" key="2">
    <source>
        <dbReference type="ARBA" id="ARBA00022727"/>
    </source>
</evidence>
<dbReference type="Gene3D" id="3.40.50.300">
    <property type="entry name" value="P-loop containing nucleotide triphosphate hydrolases"/>
    <property type="match status" value="1"/>
</dbReference>
<protein>
    <recommendedName>
        <fullName evidence="5">dCMP deaminase</fullName>
        <ecNumber evidence="4">3.5.4.12</ecNumber>
    </recommendedName>
    <alternativeName>
        <fullName evidence="5">dCMP deaminase</fullName>
    </alternativeName>
</protein>
<dbReference type="CDD" id="cd01286">
    <property type="entry name" value="deoxycytidylate_deaminase"/>
    <property type="match status" value="1"/>
</dbReference>
<dbReference type="SUPFAM" id="SSF53927">
    <property type="entry name" value="Cytidine deaminase-like"/>
    <property type="match status" value="1"/>
</dbReference>
<dbReference type="Proteomes" id="UP000789572">
    <property type="component" value="Unassembled WGS sequence"/>
</dbReference>
<dbReference type="InterPro" id="IPR016193">
    <property type="entry name" value="Cytidine_deaminase-like"/>
</dbReference>
<dbReference type="Pfam" id="PF00383">
    <property type="entry name" value="dCMP_cyt_deam_1"/>
    <property type="match status" value="1"/>
</dbReference>
<evidence type="ECO:0000256" key="4">
    <source>
        <dbReference type="ARBA" id="ARBA00038938"/>
    </source>
</evidence>
<dbReference type="InterPro" id="IPR027417">
    <property type="entry name" value="P-loop_NTPase"/>
</dbReference>
<organism evidence="7 8">
    <name type="scientific">Paraglomus occultum</name>
    <dbReference type="NCBI Taxonomy" id="144539"/>
    <lineage>
        <taxon>Eukaryota</taxon>
        <taxon>Fungi</taxon>
        <taxon>Fungi incertae sedis</taxon>
        <taxon>Mucoromycota</taxon>
        <taxon>Glomeromycotina</taxon>
        <taxon>Glomeromycetes</taxon>
        <taxon>Paraglomerales</taxon>
        <taxon>Paraglomeraceae</taxon>
        <taxon>Paraglomus</taxon>
    </lineage>
</organism>
<name>A0A9N9AWR5_9GLOM</name>
<dbReference type="Gene3D" id="3.40.140.10">
    <property type="entry name" value="Cytidine Deaminase, domain 2"/>
    <property type="match status" value="1"/>
</dbReference>
<dbReference type="GO" id="GO:0009165">
    <property type="term" value="P:nucleotide biosynthetic process"/>
    <property type="evidence" value="ECO:0007669"/>
    <property type="project" value="UniProtKB-KW"/>
</dbReference>
<dbReference type="PANTHER" id="PTHR11086:SF18">
    <property type="entry name" value="DEOXYCYTIDYLATE DEAMINASE"/>
    <property type="match status" value="1"/>
</dbReference>
<reference evidence="7" key="1">
    <citation type="submission" date="2021-06" db="EMBL/GenBank/DDBJ databases">
        <authorList>
            <person name="Kallberg Y."/>
            <person name="Tangrot J."/>
            <person name="Rosling A."/>
        </authorList>
    </citation>
    <scope>NUCLEOTIDE SEQUENCE</scope>
    <source>
        <strain evidence="7">IA702</strain>
    </source>
</reference>
<sequence>MFIGIIGTPCSGKHTVAGWLVKEHNFKALSLCESKHDDFHPLIFTSAENLLLYVTENWDDNFVTCDIDSEEILASYRRRPFFLLIAVDGPVMLRYERYRNRKCKLEKPLQSLEQFIESNDYSVFQYSSKSPSHSPSLSSSLYNMTSTSDLTIVNTFHELSCFYSHLAALEITNNERLRPMWDSYFMYMADLAAKRSNCMKRRVGCILVRNHRVVATGYNGTPIGLKNCNEGGCPKCNLGSNCGDKSDSCLCLHAEENALLEAGRARVGEESILYCNT</sequence>
<evidence type="ECO:0000256" key="1">
    <source>
        <dbReference type="ARBA" id="ARBA00001947"/>
    </source>
</evidence>
<dbReference type="AlphaFoldDB" id="A0A9N9AWR5"/>
<dbReference type="SUPFAM" id="SSF52540">
    <property type="entry name" value="P-loop containing nucleoside triphosphate hydrolases"/>
    <property type="match status" value="1"/>
</dbReference>
<dbReference type="PROSITE" id="PS51747">
    <property type="entry name" value="CYT_DCMP_DEAMINASES_2"/>
    <property type="match status" value="1"/>
</dbReference>
<keyword evidence="8" id="KW-1185">Reference proteome</keyword>
<keyword evidence="3" id="KW-0378">Hydrolase</keyword>
<dbReference type="EMBL" id="CAJVPJ010000635">
    <property type="protein sequence ID" value="CAG8544964.1"/>
    <property type="molecule type" value="Genomic_DNA"/>
</dbReference>
<evidence type="ECO:0000313" key="7">
    <source>
        <dbReference type="EMBL" id="CAG8544964.1"/>
    </source>
</evidence>
<evidence type="ECO:0000259" key="6">
    <source>
        <dbReference type="PROSITE" id="PS51747"/>
    </source>
</evidence>
<gene>
    <name evidence="7" type="ORF">POCULU_LOCUS4725</name>
</gene>
<proteinExistence type="predicted"/>
<dbReference type="OrthoDB" id="10063137at2759"/>
<dbReference type="InterPro" id="IPR002125">
    <property type="entry name" value="CMP_dCMP_dom"/>
</dbReference>
<comment type="cofactor">
    <cofactor evidence="1">
        <name>Zn(2+)</name>
        <dbReference type="ChEBI" id="CHEBI:29105"/>
    </cofactor>
</comment>
<keyword evidence="2" id="KW-0545">Nucleotide biosynthesis</keyword>
<accession>A0A9N9AWR5</accession>
<evidence type="ECO:0000256" key="5">
    <source>
        <dbReference type="ARBA" id="ARBA00041763"/>
    </source>
</evidence>
<dbReference type="PANTHER" id="PTHR11086">
    <property type="entry name" value="DEOXYCYTIDYLATE DEAMINASE-RELATED"/>
    <property type="match status" value="1"/>
</dbReference>
<dbReference type="EC" id="3.5.4.12" evidence="4"/>
<evidence type="ECO:0000313" key="8">
    <source>
        <dbReference type="Proteomes" id="UP000789572"/>
    </source>
</evidence>
<feature type="domain" description="CMP/dCMP-type deaminase" evidence="6">
    <location>
        <begin position="180"/>
        <end position="277"/>
    </location>
</feature>
<evidence type="ECO:0000256" key="3">
    <source>
        <dbReference type="ARBA" id="ARBA00022801"/>
    </source>
</evidence>
<dbReference type="InterPro" id="IPR035105">
    <property type="entry name" value="Deoxycytidylate_deaminase_dom"/>
</dbReference>
<dbReference type="GO" id="GO:0004132">
    <property type="term" value="F:dCMP deaminase activity"/>
    <property type="evidence" value="ECO:0007669"/>
    <property type="project" value="UniProtKB-EC"/>
</dbReference>
<comment type="caution">
    <text evidence="7">The sequence shown here is derived from an EMBL/GenBank/DDBJ whole genome shotgun (WGS) entry which is preliminary data.</text>
</comment>
<dbReference type="GO" id="GO:0005737">
    <property type="term" value="C:cytoplasm"/>
    <property type="evidence" value="ECO:0007669"/>
    <property type="project" value="TreeGrafter"/>
</dbReference>
<dbReference type="InterPro" id="IPR015517">
    <property type="entry name" value="dCMP_deaminase-rel"/>
</dbReference>